<dbReference type="AlphaFoldDB" id="A0A1F7UQF9"/>
<feature type="transmembrane region" description="Helical" evidence="4">
    <location>
        <begin position="46"/>
        <end position="68"/>
    </location>
</feature>
<organism evidence="6 7">
    <name type="scientific">Candidatus Uhrbacteria bacterium RIFCSPLOWO2_01_FULL_47_24</name>
    <dbReference type="NCBI Taxonomy" id="1802401"/>
    <lineage>
        <taxon>Bacteria</taxon>
        <taxon>Candidatus Uhriibacteriota</taxon>
    </lineage>
</organism>
<keyword evidence="2" id="KW-0813">Transport</keyword>
<evidence type="ECO:0000256" key="4">
    <source>
        <dbReference type="SAM" id="Phobius"/>
    </source>
</evidence>
<keyword evidence="4" id="KW-0812">Transmembrane</keyword>
<dbReference type="EMBL" id="MGEJ01000019">
    <property type="protein sequence ID" value="OGL79974.1"/>
    <property type="molecule type" value="Genomic_DNA"/>
</dbReference>
<dbReference type="PANTHER" id="PTHR30290:SF9">
    <property type="entry name" value="OLIGOPEPTIDE-BINDING PROTEIN APPA"/>
    <property type="match status" value="1"/>
</dbReference>
<accession>A0A1F7UQF9</accession>
<evidence type="ECO:0000259" key="5">
    <source>
        <dbReference type="Pfam" id="PF00496"/>
    </source>
</evidence>
<dbReference type="Proteomes" id="UP000176897">
    <property type="component" value="Unassembled WGS sequence"/>
</dbReference>
<dbReference type="STRING" id="1802401.A3B21_01020"/>
<evidence type="ECO:0000313" key="6">
    <source>
        <dbReference type="EMBL" id="OGL79974.1"/>
    </source>
</evidence>
<sequence>MFKFLRRFQKSEDLDKRLVFGLSKGRVPKLSQLKLLPKVLSAYELWILRIAGAILLAFAVAGISIFVIRHRSVTPQSGGTYREAFPGSPRLINPILASSDVDRDLSRLIYGSLLKYNGEGELIPDLAESFTVEGSGLAIRFTLRENLRWHDSQPLTLEDIKFTIAAIQNQAWHSPLWRSFENVSVEIPDAKTIVIRSKAFTSNFPNLFTVGIIPKHIWENVDPASGRLAIWNIKPVGSGPYQFRSLTKSRDGVINALRLSRFEDYYAKPFIKEIVAVFFSDFESALNALREHDVDGVSFIPERLRSKISGVGVNVYKPSFPRFTGLFFQDRKSEVLRDISARRALAAALDRVEIAKIVPGATPAIAPFLPGQIGFAKTLAIPNGDIAGAKKILENGGWRQGKEGWLKNKMRLALTLTVMDEPISLQVADYIKKIWEEMGVGVKLEAASKVTFEQDVLRPRAYEVLMFSITTGIDPDPYPFLHSSQIDDPGLNLSSVKSRDIDAALEQGRSVGSDVARFKHYLQFEQLLLREVPAIVLYSSPYVYVVSKKVRGIDLKMMTAPADRFNGIAQWFMRSRPGWR</sequence>
<evidence type="ECO:0000313" key="7">
    <source>
        <dbReference type="Proteomes" id="UP000176897"/>
    </source>
</evidence>
<dbReference type="GO" id="GO:0042597">
    <property type="term" value="C:periplasmic space"/>
    <property type="evidence" value="ECO:0007669"/>
    <property type="project" value="UniProtKB-ARBA"/>
</dbReference>
<keyword evidence="4" id="KW-0472">Membrane</keyword>
<evidence type="ECO:0000256" key="1">
    <source>
        <dbReference type="ARBA" id="ARBA00005695"/>
    </source>
</evidence>
<dbReference type="InterPro" id="IPR030678">
    <property type="entry name" value="Peptide/Ni-bd"/>
</dbReference>
<dbReference type="PANTHER" id="PTHR30290">
    <property type="entry name" value="PERIPLASMIC BINDING COMPONENT OF ABC TRANSPORTER"/>
    <property type="match status" value="1"/>
</dbReference>
<dbReference type="InterPro" id="IPR039424">
    <property type="entry name" value="SBP_5"/>
</dbReference>
<dbReference type="InterPro" id="IPR000914">
    <property type="entry name" value="SBP_5_dom"/>
</dbReference>
<dbReference type="CDD" id="cd08513">
    <property type="entry name" value="PBP2_thermophilic_Hb8_like"/>
    <property type="match status" value="1"/>
</dbReference>
<comment type="caution">
    <text evidence="6">The sequence shown here is derived from an EMBL/GenBank/DDBJ whole genome shotgun (WGS) entry which is preliminary data.</text>
</comment>
<keyword evidence="4" id="KW-1133">Transmembrane helix</keyword>
<name>A0A1F7UQF9_9BACT</name>
<dbReference type="Gene3D" id="3.40.190.10">
    <property type="entry name" value="Periplasmic binding protein-like II"/>
    <property type="match status" value="1"/>
</dbReference>
<reference evidence="6 7" key="1">
    <citation type="journal article" date="2016" name="Nat. Commun.">
        <title>Thousands of microbial genomes shed light on interconnected biogeochemical processes in an aquifer system.</title>
        <authorList>
            <person name="Anantharaman K."/>
            <person name="Brown C.T."/>
            <person name="Hug L.A."/>
            <person name="Sharon I."/>
            <person name="Castelle C.J."/>
            <person name="Probst A.J."/>
            <person name="Thomas B.C."/>
            <person name="Singh A."/>
            <person name="Wilkins M.J."/>
            <person name="Karaoz U."/>
            <person name="Brodie E.L."/>
            <person name="Williams K.H."/>
            <person name="Hubbard S.S."/>
            <person name="Banfield J.F."/>
        </authorList>
    </citation>
    <scope>NUCLEOTIDE SEQUENCE [LARGE SCALE GENOMIC DNA]</scope>
</reference>
<gene>
    <name evidence="6" type="ORF">A3B21_01020</name>
</gene>
<dbReference type="SUPFAM" id="SSF53850">
    <property type="entry name" value="Periplasmic binding protein-like II"/>
    <property type="match status" value="1"/>
</dbReference>
<dbReference type="GO" id="GO:1904680">
    <property type="term" value="F:peptide transmembrane transporter activity"/>
    <property type="evidence" value="ECO:0007669"/>
    <property type="project" value="TreeGrafter"/>
</dbReference>
<evidence type="ECO:0000256" key="2">
    <source>
        <dbReference type="ARBA" id="ARBA00022448"/>
    </source>
</evidence>
<feature type="domain" description="Solute-binding protein family 5" evidence="5">
    <location>
        <begin position="121"/>
        <end position="483"/>
    </location>
</feature>
<evidence type="ECO:0000256" key="3">
    <source>
        <dbReference type="ARBA" id="ARBA00022729"/>
    </source>
</evidence>
<dbReference type="GO" id="GO:0043190">
    <property type="term" value="C:ATP-binding cassette (ABC) transporter complex"/>
    <property type="evidence" value="ECO:0007669"/>
    <property type="project" value="InterPro"/>
</dbReference>
<dbReference type="Pfam" id="PF00496">
    <property type="entry name" value="SBP_bac_5"/>
    <property type="match status" value="1"/>
</dbReference>
<dbReference type="Gene3D" id="3.90.76.10">
    <property type="entry name" value="Dipeptide-binding Protein, Domain 1"/>
    <property type="match status" value="1"/>
</dbReference>
<comment type="similarity">
    <text evidence="1">Belongs to the bacterial solute-binding protein 5 family.</text>
</comment>
<dbReference type="Gene3D" id="3.10.105.10">
    <property type="entry name" value="Dipeptide-binding Protein, Domain 3"/>
    <property type="match status" value="1"/>
</dbReference>
<keyword evidence="3" id="KW-0732">Signal</keyword>
<dbReference type="PIRSF" id="PIRSF002741">
    <property type="entry name" value="MppA"/>
    <property type="match status" value="1"/>
</dbReference>
<protein>
    <recommendedName>
        <fullName evidence="5">Solute-binding protein family 5 domain-containing protein</fullName>
    </recommendedName>
</protein>
<proteinExistence type="inferred from homology"/>
<dbReference type="GO" id="GO:0015833">
    <property type="term" value="P:peptide transport"/>
    <property type="evidence" value="ECO:0007669"/>
    <property type="project" value="TreeGrafter"/>
</dbReference>